<sequence length="64" mass="6985">MCNEDYERHDDEMTVCLAADRVQDYNAAGCSSEGLCAVEEYYSNIVLLSFVRLQSASAGEGNGI</sequence>
<gene>
    <name evidence="1" type="ORF">K0U00_09965</name>
</gene>
<dbReference type="EMBL" id="JAHZIK010000189">
    <property type="protein sequence ID" value="MBW7454355.1"/>
    <property type="molecule type" value="Genomic_DNA"/>
</dbReference>
<evidence type="ECO:0000313" key="1">
    <source>
        <dbReference type="EMBL" id="MBW7454355.1"/>
    </source>
</evidence>
<organism evidence="1 2">
    <name type="scientific">Paenibacillus sepulcri</name>
    <dbReference type="NCBI Taxonomy" id="359917"/>
    <lineage>
        <taxon>Bacteria</taxon>
        <taxon>Bacillati</taxon>
        <taxon>Bacillota</taxon>
        <taxon>Bacilli</taxon>
        <taxon>Bacillales</taxon>
        <taxon>Paenibacillaceae</taxon>
        <taxon>Paenibacillus</taxon>
    </lineage>
</organism>
<evidence type="ECO:0000313" key="2">
    <source>
        <dbReference type="Proteomes" id="UP001519887"/>
    </source>
</evidence>
<keyword evidence="2" id="KW-1185">Reference proteome</keyword>
<proteinExistence type="predicted"/>
<protein>
    <submittedName>
        <fullName evidence="1">Uncharacterized protein</fullName>
    </submittedName>
</protein>
<reference evidence="1 2" key="1">
    <citation type="submission" date="2021-07" db="EMBL/GenBank/DDBJ databases">
        <title>Paenibacillus radiodurans sp. nov., isolated from the southeastern edge of Tengger Desert.</title>
        <authorList>
            <person name="Zhang G."/>
        </authorList>
    </citation>
    <scope>NUCLEOTIDE SEQUENCE [LARGE SCALE GENOMIC DNA]</scope>
    <source>
        <strain evidence="1 2">CCM 7311</strain>
    </source>
</reference>
<comment type="caution">
    <text evidence="1">The sequence shown here is derived from an EMBL/GenBank/DDBJ whole genome shotgun (WGS) entry which is preliminary data.</text>
</comment>
<name>A0ABS7C0K2_9BACL</name>
<accession>A0ABS7C0K2</accession>
<dbReference type="Proteomes" id="UP001519887">
    <property type="component" value="Unassembled WGS sequence"/>
</dbReference>